<sequence length="2121" mass="248772">MVLPSICISLIFVAGWYVKSYTSGAYILLGLILWLRRVFVSSLTEIYDLGLFLSLGLLISKLGVLVLFDKIGYEEVIKDFLDFNFDRKDYMVIIPDIAVVVLCILGRWATQELLMFKYQKYIRIASLPLLITAGLCRFSFANLFYLIFSIFQVTFYCLKITGYDRLVAFSTSLISTMQLSYPYFQAFMKEEYYFLLEQEESYGLLQFSGWEWVELILIVLVNGAFSAITFYLYEIGFDFKRRESLLQRPSDEELHNVSETILNIKYILAYVVGVFMLWIWIFKFPGPSGLAIMMWIFFSIVLKSSDALKVLTQCFLIPVLFVSFVSFYVATIYNITGYETNFGLYTLNDIWLDLCFVVGTIFSIAIVYYYLKDTSSILFFPGIWYGRIFAKVFKKIYIISLVVLFLIGLSDINILHSILMIMCILFMMNPISIKTHWKWLLGYNMFMLFIRYLYSILNEFINWNNKEFFQVIGLNDTPNESIIPYDYLIWILLFSVSLQHYANQIKCKKGKKIENFIIDNVKKVYKFIRSIEIYVMYTIIITLIYISNTNILNFIRLSIVCLCFVRHFSYRYNTLSYNFISSYPLLVVLEVYSGILLGSRYLFQFEKFFSLDIQFPNIGYELFDKKNMYISTASDCGIFIASVFASRNCKELVRFKKLIMNEQGAFYKYFFQPFQYFFIIAMFAFSIFYRLSLTMLLTIFIIGFYEIYISIYFTFISKFKMSRELKHEWRARATLWKYIFFNNIVAMLLAYFRFLINSEIISEELVNYFEWGLFLCGFIKESDDSVVMSEAYGYLLILVLLIIERHCLQASIPKILYSEGKGWKSEIQTEETNDDNTDILSEKIDRMKIFVFLKSIGESLIPMAILLLAFDKITIISVCYVGAVFLVSCSPNLTSPIILYIILVFMTDVQYTLVLSNINKDTSSYIPSSEIPLKIPWFEQEPYWPSDNAKFLNMGTDARQLYGICYDMLSQVCVLMYYSYLSISEIELQELKRKLFNKSVDERDQGDQGDAMENEGFLKQIFTYTKYYFYLFSRLLVVGIVLLFITQSLGLLSSLYCIFCLIFIYKENDILVSKHVSSYIDLLSWFLRFMVIDLTLQMAIQLPYNFIKGGEFEIWCQYIGLMKILNTDETIDEQVLKSRHSTILFKVYTFTFLFMVYRMMKSTDYIETMEKHYAKAGTTAKSIAKDVSEKFNDDRISKYMFYRGSKARFQSQLRKFEEILTKLNKRYSNKENATLLPSKSFMFEAEHSYSADLCNKLMINKGVHTVGFQRDQPLTARIKFFFIKLVNPYLFKDFIERISPFGVMLNKDALNEQAQREANKKKYYKKLNIFQDNDSESNSDQEVNLNESYEPEVVEYNILWSDYFKLILYIIGSSTEAIVFLCFFLNHYNYASLESIIFPLSAIGYALIDYPRPNVKYFTYMMVYAEIVFFLKFVFQLEVWEALLGPNALKDYKDSLKIGFNLPQNTYSETIVYYVLWDVIVMISLLFHQHYLFKVGLRYKNESEIESLEQAKIRNKMEVKKNEQQTGFFLRMLLFSEEEKPGKDLYSPTIFVQLIILFYIFCCFSAMDGNSINISEAIRTNQFQGRMVGALIVQIALIIIDRYFYLKQSTRAFQTSEDFVNKGNFALYFRVIVHILLLVIIHLLVFWYFPINGNYSATGNPYCTNENKNDTKRCNNFEINVYLKGFYILYMIYLVFAALQIKHGMPCFKRSAFPLMRVASSPTLALFKTYRSIPFFFELRTLIDWVSTETCLTIFQWLKFEDINSQLFINKCVQKSLEEKPQGDPIRRFEKFYMGIASILLLLFIILAPLIVFSTLNPIIEYNSVLSMSLRVSLMFNDREFDIFETKTAEEIHYVTEDEWKYYKFSEVPELTATDADIMQKVTLPSFSDKSWILSPPAYTKLCSMIDDYNITAKARAFYTFKREYPAIKKVVEFEDNIQINATTRDKLKKVICDENEDHVVIPEMTILLIRLPSKGNTISPVVINQKNMRNNLVLKYNIDDKYWTTSCNETMEEGVYLFTLSDRYSPITFTYSIITLYISVVLAVGTIVKYLSIGSAMNLNFTDMKRTDKLETLCTGVYVSRMIGDIKKEEELYYELIDILRSTEMTKMITGSSSIKQKID</sequence>
<accession>A0A1R2BTF9</accession>
<feature type="transmembrane region" description="Helical" evidence="7">
    <location>
        <begin position="350"/>
        <end position="371"/>
    </location>
</feature>
<keyword evidence="3 7" id="KW-0812">Transmembrane</keyword>
<dbReference type="GO" id="GO:0016020">
    <property type="term" value="C:membrane"/>
    <property type="evidence" value="ECO:0007669"/>
    <property type="project" value="UniProtKB-SubCell"/>
</dbReference>
<comment type="similarity">
    <text evidence="2">Belongs to the PIEZO (TC 1.A.75) family.</text>
</comment>
<evidence type="ECO:0000259" key="10">
    <source>
        <dbReference type="Pfam" id="PF24874"/>
    </source>
</evidence>
<dbReference type="Pfam" id="PF24874">
    <property type="entry name" value="Piezo_THU9_anchor"/>
    <property type="match status" value="1"/>
</dbReference>
<dbReference type="OrthoDB" id="313451at2759"/>
<keyword evidence="6" id="KW-0175">Coiled coil</keyword>
<feature type="transmembrane region" description="Helical" evidence="7">
    <location>
        <begin position="414"/>
        <end position="433"/>
    </location>
</feature>
<feature type="transmembrane region" description="Helical" evidence="7">
    <location>
        <begin position="580"/>
        <end position="603"/>
    </location>
</feature>
<feature type="transmembrane region" description="Helical" evidence="7">
    <location>
        <begin position="791"/>
        <end position="808"/>
    </location>
</feature>
<feature type="transmembrane region" description="Helical" evidence="7">
    <location>
        <begin position="129"/>
        <end position="154"/>
    </location>
</feature>
<dbReference type="EMBL" id="MPUH01000442">
    <property type="protein sequence ID" value="OMJ80036.1"/>
    <property type="molecule type" value="Genomic_DNA"/>
</dbReference>
<evidence type="ECO:0000256" key="3">
    <source>
        <dbReference type="ARBA" id="ARBA00022692"/>
    </source>
</evidence>
<feature type="transmembrane region" description="Helical" evidence="7">
    <location>
        <begin position="1471"/>
        <end position="1493"/>
    </location>
</feature>
<evidence type="ECO:0000259" key="8">
    <source>
        <dbReference type="Pfam" id="PF12166"/>
    </source>
</evidence>
<dbReference type="InterPro" id="IPR027272">
    <property type="entry name" value="Piezo"/>
</dbReference>
<feature type="transmembrane region" description="Helical" evidence="7">
    <location>
        <begin position="1366"/>
        <end position="1386"/>
    </location>
</feature>
<feature type="domain" description="Piezo transmembrane helical unit" evidence="9">
    <location>
        <begin position="1373"/>
        <end position="1497"/>
    </location>
</feature>
<feature type="transmembrane region" description="Helical" evidence="7">
    <location>
        <begin position="1545"/>
        <end position="1567"/>
    </location>
</feature>
<feature type="transmembrane region" description="Helical" evidence="7">
    <location>
        <begin position="166"/>
        <end position="184"/>
    </location>
</feature>
<dbReference type="InterPro" id="IPR056768">
    <property type="entry name" value="THU_Piezo"/>
</dbReference>
<dbReference type="InterPro" id="IPR056770">
    <property type="entry name" value="Piezo_THU9_anchor"/>
</dbReference>
<comment type="caution">
    <text evidence="11">The sequence shown here is derived from an EMBL/GenBank/DDBJ whole genome shotgun (WGS) entry which is preliminary data.</text>
</comment>
<keyword evidence="12" id="KW-1185">Reference proteome</keyword>
<feature type="transmembrane region" description="Helical" evidence="7">
    <location>
        <begin position="1027"/>
        <end position="1045"/>
    </location>
</feature>
<evidence type="ECO:0000256" key="5">
    <source>
        <dbReference type="ARBA" id="ARBA00023136"/>
    </source>
</evidence>
<dbReference type="PANTHER" id="PTHR13167:SF25">
    <property type="entry name" value="PIEZO-TYPE MECHANOSENSITIVE ION CHANNEL COMPONENT"/>
    <property type="match status" value="1"/>
</dbReference>
<feature type="transmembrane region" description="Helical" evidence="7">
    <location>
        <begin position="392"/>
        <end position="408"/>
    </location>
</feature>
<dbReference type="Proteomes" id="UP000187209">
    <property type="component" value="Unassembled WGS sequence"/>
</dbReference>
<dbReference type="PANTHER" id="PTHR13167">
    <property type="entry name" value="PIEZO-TYPE MECHANOSENSITIVE ION CHANNEL COMPONENT"/>
    <property type="match status" value="1"/>
</dbReference>
<reference evidence="11 12" key="1">
    <citation type="submission" date="2016-11" db="EMBL/GenBank/DDBJ databases">
        <title>The macronuclear genome of Stentor coeruleus: a giant cell with tiny introns.</title>
        <authorList>
            <person name="Slabodnick M."/>
            <person name="Ruby J.G."/>
            <person name="Reiff S.B."/>
            <person name="Swart E.C."/>
            <person name="Gosai S."/>
            <person name="Prabakaran S."/>
            <person name="Witkowska E."/>
            <person name="Larue G.E."/>
            <person name="Fisher S."/>
            <person name="Freeman R.M."/>
            <person name="Gunawardena J."/>
            <person name="Chu W."/>
            <person name="Stover N.A."/>
            <person name="Gregory B.D."/>
            <person name="Nowacki M."/>
            <person name="Derisi J."/>
            <person name="Roy S.W."/>
            <person name="Marshall W.F."/>
            <person name="Sood P."/>
        </authorList>
    </citation>
    <scope>NUCLEOTIDE SEQUENCE [LARGE SCALE GENOMIC DNA]</scope>
    <source>
        <strain evidence="11">WM001</strain>
    </source>
</reference>
<dbReference type="Pfam" id="PF23188">
    <property type="entry name" value="THU_Piezo1"/>
    <property type="match status" value="1"/>
</dbReference>
<keyword evidence="4 7" id="KW-1133">Transmembrane helix</keyword>
<dbReference type="GO" id="GO:0008381">
    <property type="term" value="F:mechanosensitive monoatomic ion channel activity"/>
    <property type="evidence" value="ECO:0007669"/>
    <property type="project" value="InterPro"/>
</dbReference>
<evidence type="ECO:0000259" key="9">
    <source>
        <dbReference type="Pfam" id="PF23188"/>
    </source>
</evidence>
<evidence type="ECO:0000256" key="6">
    <source>
        <dbReference type="SAM" id="Coils"/>
    </source>
</evidence>
<feature type="transmembrane region" description="Helical" evidence="7">
    <location>
        <begin position="440"/>
        <end position="457"/>
    </location>
</feature>
<feature type="transmembrane region" description="Helical" evidence="7">
    <location>
        <begin position="487"/>
        <end position="503"/>
    </location>
</feature>
<feature type="transmembrane region" description="Helical" evidence="7">
    <location>
        <begin position="666"/>
        <end position="689"/>
    </location>
</feature>
<evidence type="ECO:0000256" key="4">
    <source>
        <dbReference type="ARBA" id="ARBA00022989"/>
    </source>
</evidence>
<dbReference type="Pfam" id="PF12166">
    <property type="entry name" value="Piezo_cap"/>
    <property type="match status" value="1"/>
</dbReference>
<feature type="transmembrane region" description="Helical" evidence="7">
    <location>
        <begin position="46"/>
        <end position="68"/>
    </location>
</feature>
<feature type="transmembrane region" description="Helical" evidence="7">
    <location>
        <begin position="1681"/>
        <end position="1701"/>
    </location>
</feature>
<feature type="transmembrane region" description="Helical" evidence="7">
    <location>
        <begin position="1792"/>
        <end position="1813"/>
    </location>
</feature>
<proteinExistence type="inferred from homology"/>
<dbReference type="GO" id="GO:0071260">
    <property type="term" value="P:cellular response to mechanical stimulus"/>
    <property type="evidence" value="ECO:0007669"/>
    <property type="project" value="TreeGrafter"/>
</dbReference>
<feature type="transmembrane region" description="Helical" evidence="7">
    <location>
        <begin position="287"/>
        <end position="303"/>
    </location>
</feature>
<evidence type="ECO:0000313" key="12">
    <source>
        <dbReference type="Proteomes" id="UP000187209"/>
    </source>
</evidence>
<feature type="transmembrane region" description="Helical" evidence="7">
    <location>
        <begin position="860"/>
        <end position="885"/>
    </location>
</feature>
<feature type="coiled-coil region" evidence="6">
    <location>
        <begin position="1206"/>
        <end position="1233"/>
    </location>
</feature>
<evidence type="ECO:0000256" key="7">
    <source>
        <dbReference type="SAM" id="Phobius"/>
    </source>
</evidence>
<feature type="transmembrane region" description="Helical" evidence="7">
    <location>
        <begin position="310"/>
        <end position="330"/>
    </location>
</feature>
<feature type="transmembrane region" description="Helical" evidence="7">
    <location>
        <begin position="2030"/>
        <end position="2052"/>
    </location>
</feature>
<feature type="transmembrane region" description="Helical" evidence="7">
    <location>
        <begin position="89"/>
        <end position="109"/>
    </location>
</feature>
<feature type="domain" description="Piezo non-specific cation channel cap" evidence="8">
    <location>
        <begin position="1852"/>
        <end position="2112"/>
    </location>
</feature>
<feature type="transmembrane region" description="Helical" evidence="7">
    <location>
        <begin position="735"/>
        <end position="756"/>
    </location>
</feature>
<protein>
    <submittedName>
        <fullName evidence="11">Uncharacterized protein</fullName>
    </submittedName>
</protein>
<feature type="transmembrane region" description="Helical" evidence="7">
    <location>
        <begin position="695"/>
        <end position="715"/>
    </location>
</feature>
<organism evidence="11 12">
    <name type="scientific">Stentor coeruleus</name>
    <dbReference type="NCBI Taxonomy" id="5963"/>
    <lineage>
        <taxon>Eukaryota</taxon>
        <taxon>Sar</taxon>
        <taxon>Alveolata</taxon>
        <taxon>Ciliophora</taxon>
        <taxon>Postciliodesmatophora</taxon>
        <taxon>Heterotrichea</taxon>
        <taxon>Heterotrichida</taxon>
        <taxon>Stentoridae</taxon>
        <taxon>Stentor</taxon>
    </lineage>
</organism>
<evidence type="ECO:0000256" key="1">
    <source>
        <dbReference type="ARBA" id="ARBA00004141"/>
    </source>
</evidence>
<gene>
    <name evidence="11" type="ORF">SteCoe_19807</name>
</gene>
<feature type="transmembrane region" description="Helical" evidence="7">
    <location>
        <begin position="1392"/>
        <end position="1410"/>
    </location>
</feature>
<comment type="subcellular location">
    <subcellularLocation>
        <location evidence="1">Membrane</location>
        <topology evidence="1">Multi-pass membrane protein</topology>
    </subcellularLocation>
</comment>
<dbReference type="GO" id="GO:0005261">
    <property type="term" value="F:monoatomic cation channel activity"/>
    <property type="evidence" value="ECO:0007669"/>
    <property type="project" value="TreeGrafter"/>
</dbReference>
<dbReference type="InterPro" id="IPR031334">
    <property type="entry name" value="Piezo_cap_dom"/>
</dbReference>
<dbReference type="GO" id="GO:0042391">
    <property type="term" value="P:regulation of membrane potential"/>
    <property type="evidence" value="ECO:0007669"/>
    <property type="project" value="TreeGrafter"/>
</dbReference>
<feature type="transmembrane region" description="Helical" evidence="7">
    <location>
        <begin position="264"/>
        <end position="281"/>
    </location>
</feature>
<evidence type="ECO:0000256" key="2">
    <source>
        <dbReference type="ARBA" id="ARBA00007821"/>
    </source>
</evidence>
<feature type="transmembrane region" description="Helical" evidence="7">
    <location>
        <begin position="212"/>
        <end position="233"/>
    </location>
</feature>
<feature type="transmembrane region" description="Helical" evidence="7">
    <location>
        <begin position="1417"/>
        <end position="1435"/>
    </location>
</feature>
<keyword evidence="5 7" id="KW-0472">Membrane</keyword>
<evidence type="ECO:0000313" key="11">
    <source>
        <dbReference type="EMBL" id="OMJ80036.1"/>
    </source>
</evidence>
<feature type="domain" description="Piezo THU9 and anchor" evidence="10">
    <location>
        <begin position="1543"/>
        <end position="1814"/>
    </location>
</feature>
<name>A0A1R2BTF9_9CILI</name>
<feature type="transmembrane region" description="Helical" evidence="7">
    <location>
        <begin position="1627"/>
        <end position="1649"/>
    </location>
</feature>
<dbReference type="GO" id="GO:0050982">
    <property type="term" value="P:detection of mechanical stimulus"/>
    <property type="evidence" value="ECO:0007669"/>
    <property type="project" value="TreeGrafter"/>
</dbReference>
<feature type="transmembrane region" description="Helical" evidence="7">
    <location>
        <begin position="1079"/>
        <end position="1100"/>
    </location>
</feature>
<feature type="transmembrane region" description="Helical" evidence="7">
    <location>
        <begin position="524"/>
        <end position="545"/>
    </location>
</feature>
<feature type="transmembrane region" description="Helical" evidence="7">
    <location>
        <begin position="897"/>
        <end position="915"/>
    </location>
</feature>
<feature type="transmembrane region" description="Helical" evidence="7">
    <location>
        <begin position="7"/>
        <end position="34"/>
    </location>
</feature>
<feature type="transmembrane region" description="Helical" evidence="7">
    <location>
        <begin position="1587"/>
        <end position="1606"/>
    </location>
</feature>